<dbReference type="EMBL" id="ADBV01010364">
    <property type="protein sequence ID" value="EJW75570.1"/>
    <property type="molecule type" value="Genomic_DNA"/>
</dbReference>
<evidence type="ECO:0000313" key="1">
    <source>
        <dbReference type="EMBL" id="EJW75570.1"/>
    </source>
</evidence>
<gene>
    <name evidence="1" type="ORF">WUBG_13522</name>
</gene>
<proteinExistence type="predicted"/>
<comment type="caution">
    <text evidence="1">The sequence shown here is derived from an EMBL/GenBank/DDBJ whole genome shotgun (WGS) entry which is preliminary data.</text>
</comment>
<protein>
    <submittedName>
        <fullName evidence="1">Uncharacterized protein</fullName>
    </submittedName>
</protein>
<evidence type="ECO:0000313" key="2">
    <source>
        <dbReference type="Proteomes" id="UP000004810"/>
    </source>
</evidence>
<organism evidence="1 2">
    <name type="scientific">Wuchereria bancrofti</name>
    <dbReference type="NCBI Taxonomy" id="6293"/>
    <lineage>
        <taxon>Eukaryota</taxon>
        <taxon>Metazoa</taxon>
        <taxon>Ecdysozoa</taxon>
        <taxon>Nematoda</taxon>
        <taxon>Chromadorea</taxon>
        <taxon>Rhabditida</taxon>
        <taxon>Spirurina</taxon>
        <taxon>Spiruromorpha</taxon>
        <taxon>Filarioidea</taxon>
        <taxon>Onchocercidae</taxon>
        <taxon>Wuchereria</taxon>
    </lineage>
</organism>
<dbReference type="AlphaFoldDB" id="J9AMU1"/>
<reference evidence="2" key="1">
    <citation type="submission" date="2012-08" db="EMBL/GenBank/DDBJ databases">
        <title>The Genome Sequence of Wuchereria bancrofti.</title>
        <authorList>
            <person name="Nutman T.B."/>
            <person name="Fink D.L."/>
            <person name="Russ C."/>
            <person name="Young S."/>
            <person name="Zeng Q."/>
            <person name="Koehrsen M."/>
            <person name="Alvarado L."/>
            <person name="Berlin A."/>
            <person name="Chapman S.B."/>
            <person name="Chen Z."/>
            <person name="Freedman E."/>
            <person name="Gellesch M."/>
            <person name="Goldberg J."/>
            <person name="Griggs A."/>
            <person name="Gujja S."/>
            <person name="Heilman E.R."/>
            <person name="Heiman D."/>
            <person name="Hepburn T."/>
            <person name="Howarth C."/>
            <person name="Jen D."/>
            <person name="Larson L."/>
            <person name="Lewis B."/>
            <person name="Mehta T."/>
            <person name="Park D."/>
            <person name="Pearson M."/>
            <person name="Roberts A."/>
            <person name="Saif S."/>
            <person name="Shea T."/>
            <person name="Shenoy N."/>
            <person name="Sisk P."/>
            <person name="Stolte C."/>
            <person name="Sykes S."/>
            <person name="Walk T."/>
            <person name="White J."/>
            <person name="Yandava C."/>
            <person name="Haas B."/>
            <person name="Henn M.R."/>
            <person name="Nusbaum C."/>
            <person name="Birren B."/>
        </authorList>
    </citation>
    <scope>NUCLEOTIDE SEQUENCE [LARGE SCALE GENOMIC DNA]</scope>
    <source>
        <strain evidence="2">NA</strain>
    </source>
</reference>
<sequence>MGENIETTQLEVMVTDRIPESMAKGLRRMKLRDLGWTMENTINVAKLEIISRTSK</sequence>
<name>J9AMU1_WUCBA</name>
<accession>J9AMU1</accession>
<dbReference type="Proteomes" id="UP000004810">
    <property type="component" value="Unassembled WGS sequence"/>
</dbReference>